<proteinExistence type="predicted"/>
<accession>Q2HTX8</accession>
<protein>
    <submittedName>
        <fullName evidence="1">Uncharacterized protein</fullName>
    </submittedName>
</protein>
<dbReference type="AlphaFoldDB" id="Q2HTX8"/>
<reference evidence="1" key="2">
    <citation type="submission" date="2006-02" db="EMBL/GenBank/DDBJ databases">
        <authorList>
            <consortium name="The International Medicago Genome Annotation Group"/>
        </authorList>
    </citation>
    <scope>NUCLEOTIDE SEQUENCE</scope>
</reference>
<dbReference type="EMBL" id="AC149577">
    <property type="protein sequence ID" value="ABD32609.1"/>
    <property type="molecule type" value="Genomic_DNA"/>
</dbReference>
<organism evidence="1">
    <name type="scientific">Medicago truncatula</name>
    <name type="common">Barrel medic</name>
    <name type="synonym">Medicago tribuloides</name>
    <dbReference type="NCBI Taxonomy" id="3880"/>
    <lineage>
        <taxon>Eukaryota</taxon>
        <taxon>Viridiplantae</taxon>
        <taxon>Streptophyta</taxon>
        <taxon>Embryophyta</taxon>
        <taxon>Tracheophyta</taxon>
        <taxon>Spermatophyta</taxon>
        <taxon>Magnoliopsida</taxon>
        <taxon>eudicotyledons</taxon>
        <taxon>Gunneridae</taxon>
        <taxon>Pentapetalae</taxon>
        <taxon>rosids</taxon>
        <taxon>fabids</taxon>
        <taxon>Fabales</taxon>
        <taxon>Fabaceae</taxon>
        <taxon>Papilionoideae</taxon>
        <taxon>50 kb inversion clade</taxon>
        <taxon>NPAAA clade</taxon>
        <taxon>Hologalegina</taxon>
        <taxon>IRL clade</taxon>
        <taxon>Trifolieae</taxon>
        <taxon>Medicago</taxon>
    </lineage>
</organism>
<gene>
    <name evidence="1" type="ORF">MtrDRAFT_AC149577g29v1</name>
</gene>
<evidence type="ECO:0000313" key="1">
    <source>
        <dbReference type="EMBL" id="ABD32609.1"/>
    </source>
</evidence>
<name>Q2HTX8_MEDTR</name>
<sequence>MYGEKDNQGEFHRCRNCECVPPNSLCFNLNGLDIFRKGKQSRTFKQLLNSVDAASVWCVGAPSIAKVNCPPKSVGV</sequence>
<reference evidence="1" key="1">
    <citation type="submission" date="2004-11" db="EMBL/GenBank/DDBJ databases">
        <title>Medicago truncatula BAC genomic sequence.</title>
        <authorList>
            <person name="Town C.D."/>
            <person name="Tallon L.J."/>
            <person name="Arbogast T."/>
            <person name="Althoff R."/>
            <person name="Hine E."/>
            <person name="Monaghan E."/>
            <person name="Smith S.A."/>
            <person name="Utterback T."/>
            <person name="Feldblyum T."/>
            <person name="Koo H."/>
            <person name="Cheung F."/>
        </authorList>
    </citation>
    <scope>NUCLEOTIDE SEQUENCE</scope>
</reference>